<evidence type="ECO:0000313" key="1">
    <source>
        <dbReference type="EMBL" id="KAK9905804.1"/>
    </source>
</evidence>
<protein>
    <recommendedName>
        <fullName evidence="3">Thioredoxin domain-containing protein</fullName>
    </recommendedName>
</protein>
<keyword evidence="2" id="KW-1185">Reference proteome</keyword>
<dbReference type="EMBL" id="JALJOT010000011">
    <property type="protein sequence ID" value="KAK9905804.1"/>
    <property type="molecule type" value="Genomic_DNA"/>
</dbReference>
<comment type="caution">
    <text evidence="1">The sequence shown here is derived from an EMBL/GenBank/DDBJ whole genome shotgun (WGS) entry which is preliminary data.</text>
</comment>
<evidence type="ECO:0008006" key="3">
    <source>
        <dbReference type="Google" id="ProtNLM"/>
    </source>
</evidence>
<proteinExistence type="predicted"/>
<accession>A0ABR2YI13</accession>
<evidence type="ECO:0000313" key="2">
    <source>
        <dbReference type="Proteomes" id="UP001491310"/>
    </source>
</evidence>
<organism evidence="1 2">
    <name type="scientific">Coccomyxa subellipsoidea</name>
    <dbReference type="NCBI Taxonomy" id="248742"/>
    <lineage>
        <taxon>Eukaryota</taxon>
        <taxon>Viridiplantae</taxon>
        <taxon>Chlorophyta</taxon>
        <taxon>core chlorophytes</taxon>
        <taxon>Trebouxiophyceae</taxon>
        <taxon>Trebouxiophyceae incertae sedis</taxon>
        <taxon>Coccomyxaceae</taxon>
        <taxon>Coccomyxa</taxon>
    </lineage>
</organism>
<dbReference type="Proteomes" id="UP001491310">
    <property type="component" value="Unassembled WGS sequence"/>
</dbReference>
<sequence length="161" mass="17287">MRSFLNDISSRPAYAHVVFAELDVDNDSIKGIAEAEDLAALPTVQFWKGEKCVDVAKGGTPMVVMQKIQNHAGARPEASNDRQPAWQTVAKFLGAGVGVAAAGGGEMKRHEQFESCKRFLSGSRKCERLQQGAGEGADEGRLALNLLLRKSKQTCSAGSRP</sequence>
<name>A0ABR2YI13_9CHLO</name>
<reference evidence="1 2" key="1">
    <citation type="journal article" date="2024" name="Nat. Commun.">
        <title>Phylogenomics reveals the evolutionary origins of lichenization in chlorophyte algae.</title>
        <authorList>
            <person name="Puginier C."/>
            <person name="Libourel C."/>
            <person name="Otte J."/>
            <person name="Skaloud P."/>
            <person name="Haon M."/>
            <person name="Grisel S."/>
            <person name="Petersen M."/>
            <person name="Berrin J.G."/>
            <person name="Delaux P.M."/>
            <person name="Dal Grande F."/>
            <person name="Keller J."/>
        </authorList>
    </citation>
    <scope>NUCLEOTIDE SEQUENCE [LARGE SCALE GENOMIC DNA]</scope>
    <source>
        <strain evidence="1 2">SAG 216-7</strain>
    </source>
</reference>
<gene>
    <name evidence="1" type="ORF">WJX75_006588</name>
</gene>